<name>A0A8D9AQU6_9HEMI</name>
<accession>A0A8D9AQU6</accession>
<dbReference type="EMBL" id="HBUF01577709">
    <property type="protein sequence ID" value="CAG6768934.1"/>
    <property type="molecule type" value="Transcribed_RNA"/>
</dbReference>
<dbReference type="InterPro" id="IPR001007">
    <property type="entry name" value="VWF_dom"/>
</dbReference>
<dbReference type="AlphaFoldDB" id="A0A8D9AQU6"/>
<feature type="chain" id="PRO_5035639409" description="VWFC domain-containing protein" evidence="1">
    <location>
        <begin position="25"/>
        <end position="312"/>
    </location>
</feature>
<feature type="signal peptide" evidence="1">
    <location>
        <begin position="1"/>
        <end position="24"/>
    </location>
</feature>
<keyword evidence="1" id="KW-0732">Signal</keyword>
<protein>
    <recommendedName>
        <fullName evidence="2">VWFC domain-containing protein</fullName>
    </recommendedName>
</protein>
<feature type="domain" description="VWFC" evidence="2">
    <location>
        <begin position="171"/>
        <end position="248"/>
    </location>
</feature>
<sequence>MFSTIDLFAFGVTLTFVIASHVLADCPPEAGVLRLYKELGCKPIKTDANKCPTAYSCSPHIQSTAKTCTVKGKTYKSGEKILAAKGSCVAECRCTEAWPNMDRASIVCAHIDCPEFLGEPIMDGCVRQYSLDECCSVGVKCSALPLEDAKAQNTSTVAPSPAPTVPSAAPFMCNVSGVQYPEGSVFYPDSPACTHCICNKDYTGSNTGPYCREISCDVELHYGSDLQEGCTPVYFGDDGCCPIQFRCPSIEDTVVKSTKDNVKKIEGKEGQCTFGNLTLSIGDKLSTAEYEECVSCTCEIPPYVSCTKLPNC</sequence>
<evidence type="ECO:0000313" key="3">
    <source>
        <dbReference type="EMBL" id="CAG6768937.1"/>
    </source>
</evidence>
<evidence type="ECO:0000256" key="1">
    <source>
        <dbReference type="SAM" id="SignalP"/>
    </source>
</evidence>
<organism evidence="3">
    <name type="scientific">Cacopsylla melanoneura</name>
    <dbReference type="NCBI Taxonomy" id="428564"/>
    <lineage>
        <taxon>Eukaryota</taxon>
        <taxon>Metazoa</taxon>
        <taxon>Ecdysozoa</taxon>
        <taxon>Arthropoda</taxon>
        <taxon>Hexapoda</taxon>
        <taxon>Insecta</taxon>
        <taxon>Pterygota</taxon>
        <taxon>Neoptera</taxon>
        <taxon>Paraneoptera</taxon>
        <taxon>Hemiptera</taxon>
        <taxon>Sternorrhyncha</taxon>
        <taxon>Psylloidea</taxon>
        <taxon>Psyllidae</taxon>
        <taxon>Psyllinae</taxon>
        <taxon>Cacopsylla</taxon>
    </lineage>
</organism>
<dbReference type="EMBL" id="HBUF01577708">
    <property type="protein sequence ID" value="CAG6768931.1"/>
    <property type="molecule type" value="Transcribed_RNA"/>
</dbReference>
<reference evidence="3" key="1">
    <citation type="submission" date="2021-05" db="EMBL/GenBank/DDBJ databases">
        <authorList>
            <person name="Alioto T."/>
            <person name="Alioto T."/>
            <person name="Gomez Garrido J."/>
        </authorList>
    </citation>
    <scope>NUCLEOTIDE SEQUENCE</scope>
</reference>
<dbReference type="PROSITE" id="PS50184">
    <property type="entry name" value="VWFC_2"/>
    <property type="match status" value="1"/>
</dbReference>
<evidence type="ECO:0000259" key="2">
    <source>
        <dbReference type="PROSITE" id="PS50184"/>
    </source>
</evidence>
<proteinExistence type="predicted"/>
<dbReference type="EMBL" id="HBUF01577710">
    <property type="protein sequence ID" value="CAG6768937.1"/>
    <property type="molecule type" value="Transcribed_RNA"/>
</dbReference>